<dbReference type="InParanoid" id="G5A915"/>
<evidence type="ECO:0000256" key="1">
    <source>
        <dbReference type="SAM" id="MobiDB-lite"/>
    </source>
</evidence>
<dbReference type="OMA" id="VDYWKDS"/>
<gene>
    <name evidence="2" type="ORF">PHYSODRAFT_526119</name>
</gene>
<dbReference type="SMR" id="G5A915"/>
<name>G5A915_PHYSP</name>
<dbReference type="Proteomes" id="UP000002640">
    <property type="component" value="Unassembled WGS sequence"/>
</dbReference>
<feature type="compositionally biased region" description="Basic and acidic residues" evidence="1">
    <location>
        <begin position="215"/>
        <end position="231"/>
    </location>
</feature>
<dbReference type="EMBL" id="JH159161">
    <property type="protein sequence ID" value="EGZ08391.1"/>
    <property type="molecule type" value="Genomic_DNA"/>
</dbReference>
<dbReference type="GeneID" id="20660963"/>
<dbReference type="KEGG" id="psoj:PHYSODRAFT_526119"/>
<dbReference type="RefSeq" id="XP_009536563.1">
    <property type="nucleotide sequence ID" value="XM_009538268.1"/>
</dbReference>
<proteinExistence type="predicted"/>
<dbReference type="AlphaFoldDB" id="G5A915"/>
<keyword evidence="3" id="KW-1185">Reference proteome</keyword>
<sequence length="292" mass="32107">MDLVDRLLDYVATVPASESVDEVKDQLSAYTHRDLRAACMHLDLQVPRRLNKKGGFIATLVNYWKGEALLSSTKLSSPSTPDPSSAKTPSKSPAAKAKPTSNTNDNAVDDEVLELASFVQQFPADGTAEELRDQLNGCKSRTLRSTCVLLELQPHRTATKANFVTLLVNHWQGAGATAPKPKKKKVKETLVTPKAPARVTEPKATPKPKQKRTVKRDEEEKVKPKRTRAEERVEDEEEQARNVMASSLEKAKVVQEWASAIEILSRVDGSDASISSIRVLIDGVMDSALNEL</sequence>
<protein>
    <submittedName>
        <fullName evidence="2">Uncharacterized protein</fullName>
    </submittedName>
</protein>
<evidence type="ECO:0000313" key="2">
    <source>
        <dbReference type="EMBL" id="EGZ08391.1"/>
    </source>
</evidence>
<accession>G5A915</accession>
<feature type="compositionally biased region" description="Low complexity" evidence="1">
    <location>
        <begin position="73"/>
        <end position="101"/>
    </location>
</feature>
<organism evidence="2 3">
    <name type="scientific">Phytophthora sojae (strain P6497)</name>
    <name type="common">Soybean stem and root rot agent</name>
    <name type="synonym">Phytophthora megasperma f. sp. glycines</name>
    <dbReference type="NCBI Taxonomy" id="1094619"/>
    <lineage>
        <taxon>Eukaryota</taxon>
        <taxon>Sar</taxon>
        <taxon>Stramenopiles</taxon>
        <taxon>Oomycota</taxon>
        <taxon>Peronosporomycetes</taxon>
        <taxon>Peronosporales</taxon>
        <taxon>Peronosporaceae</taxon>
        <taxon>Phytophthora</taxon>
    </lineage>
</organism>
<reference evidence="2 3" key="1">
    <citation type="journal article" date="2006" name="Science">
        <title>Phytophthora genome sequences uncover evolutionary origins and mechanisms of pathogenesis.</title>
        <authorList>
            <person name="Tyler B.M."/>
            <person name="Tripathy S."/>
            <person name="Zhang X."/>
            <person name="Dehal P."/>
            <person name="Jiang R.H."/>
            <person name="Aerts A."/>
            <person name="Arredondo F.D."/>
            <person name="Baxter L."/>
            <person name="Bensasson D."/>
            <person name="Beynon J.L."/>
            <person name="Chapman J."/>
            <person name="Damasceno C.M."/>
            <person name="Dorrance A.E."/>
            <person name="Dou D."/>
            <person name="Dickerman A.W."/>
            <person name="Dubchak I.L."/>
            <person name="Garbelotto M."/>
            <person name="Gijzen M."/>
            <person name="Gordon S.G."/>
            <person name="Govers F."/>
            <person name="Grunwald N.J."/>
            <person name="Huang W."/>
            <person name="Ivors K.L."/>
            <person name="Jones R.W."/>
            <person name="Kamoun S."/>
            <person name="Krampis K."/>
            <person name="Lamour K.H."/>
            <person name="Lee M.K."/>
            <person name="McDonald W.H."/>
            <person name="Medina M."/>
            <person name="Meijer H.J."/>
            <person name="Nordberg E.K."/>
            <person name="Maclean D.J."/>
            <person name="Ospina-Giraldo M.D."/>
            <person name="Morris P.F."/>
            <person name="Phuntumart V."/>
            <person name="Putnam N.H."/>
            <person name="Rash S."/>
            <person name="Rose J.K."/>
            <person name="Sakihama Y."/>
            <person name="Salamov A.A."/>
            <person name="Savidor A."/>
            <person name="Scheuring C.F."/>
            <person name="Smith B.M."/>
            <person name="Sobral B.W."/>
            <person name="Terry A."/>
            <person name="Torto-Alalibo T.A."/>
            <person name="Win J."/>
            <person name="Xu Z."/>
            <person name="Zhang H."/>
            <person name="Grigoriev I.V."/>
            <person name="Rokhsar D.S."/>
            <person name="Boore J.L."/>
        </authorList>
    </citation>
    <scope>NUCLEOTIDE SEQUENCE [LARGE SCALE GENOMIC DNA]</scope>
    <source>
        <strain evidence="2 3">P6497</strain>
    </source>
</reference>
<feature type="region of interest" description="Disordered" evidence="1">
    <location>
        <begin position="73"/>
        <end position="106"/>
    </location>
</feature>
<feature type="region of interest" description="Disordered" evidence="1">
    <location>
        <begin position="174"/>
        <end position="237"/>
    </location>
</feature>
<evidence type="ECO:0000313" key="3">
    <source>
        <dbReference type="Proteomes" id="UP000002640"/>
    </source>
</evidence>